<sequence>MPRITPPPDPPTTTTTQPDALTLSQQAICQATLAIEAALDSCLDANPIYLTTAEKEAVLLRMPVLQARLTELNYRLLACAFDVADAHGARNVGDYLAHETHQAHGTMARELRIARELDSRWMHLHAALREGRVNLAQSVEIIRSLNALPDDLDAGVRRDAERTLVKHAEEFGPNDLRRMGKRIIDIVAPDIAEAVEGNASPMKSAQPANASN</sequence>
<dbReference type="InterPro" id="IPR003870">
    <property type="entry name" value="DUF222"/>
</dbReference>
<comment type="caution">
    <text evidence="2">The sequence shown here is derived from an EMBL/GenBank/DDBJ whole genome shotgun (WGS) entry which is preliminary data.</text>
</comment>
<dbReference type="EMBL" id="BAAALG010000019">
    <property type="protein sequence ID" value="GAA1114939.1"/>
    <property type="molecule type" value="Genomic_DNA"/>
</dbReference>
<evidence type="ECO:0000259" key="1">
    <source>
        <dbReference type="Pfam" id="PF02720"/>
    </source>
</evidence>
<organism evidence="2 3">
    <name type="scientific">Nocardioides dubius</name>
    <dbReference type="NCBI Taxonomy" id="317019"/>
    <lineage>
        <taxon>Bacteria</taxon>
        <taxon>Bacillati</taxon>
        <taxon>Actinomycetota</taxon>
        <taxon>Actinomycetes</taxon>
        <taxon>Propionibacteriales</taxon>
        <taxon>Nocardioidaceae</taxon>
        <taxon>Nocardioides</taxon>
    </lineage>
</organism>
<reference evidence="3" key="1">
    <citation type="journal article" date="2019" name="Int. J. Syst. Evol. Microbiol.">
        <title>The Global Catalogue of Microorganisms (GCM) 10K type strain sequencing project: providing services to taxonomists for standard genome sequencing and annotation.</title>
        <authorList>
            <consortium name="The Broad Institute Genomics Platform"/>
            <consortium name="The Broad Institute Genome Sequencing Center for Infectious Disease"/>
            <person name="Wu L."/>
            <person name="Ma J."/>
        </authorList>
    </citation>
    <scope>NUCLEOTIDE SEQUENCE [LARGE SCALE GENOMIC DNA]</scope>
    <source>
        <strain evidence="3">JCM 13008</strain>
    </source>
</reference>
<gene>
    <name evidence="2" type="ORF">GCM10009668_41980</name>
</gene>
<protein>
    <recommendedName>
        <fullName evidence="1">DUF222 domain-containing protein</fullName>
    </recommendedName>
</protein>
<keyword evidence="3" id="KW-1185">Reference proteome</keyword>
<name>A0ABP4EQW1_9ACTN</name>
<evidence type="ECO:0000313" key="2">
    <source>
        <dbReference type="EMBL" id="GAA1114939.1"/>
    </source>
</evidence>
<dbReference type="Pfam" id="PF02720">
    <property type="entry name" value="DUF222"/>
    <property type="match status" value="1"/>
</dbReference>
<feature type="domain" description="DUF222" evidence="1">
    <location>
        <begin position="65"/>
        <end position="196"/>
    </location>
</feature>
<dbReference type="Proteomes" id="UP001501581">
    <property type="component" value="Unassembled WGS sequence"/>
</dbReference>
<proteinExistence type="predicted"/>
<evidence type="ECO:0000313" key="3">
    <source>
        <dbReference type="Proteomes" id="UP001501581"/>
    </source>
</evidence>
<accession>A0ABP4EQW1</accession>
<dbReference type="RefSeq" id="WP_343996891.1">
    <property type="nucleotide sequence ID" value="NZ_BAAALG010000019.1"/>
</dbReference>